<evidence type="ECO:0000256" key="1">
    <source>
        <dbReference type="ARBA" id="ARBA00022679"/>
    </source>
</evidence>
<keyword evidence="1" id="KW-0808">Transferase</keyword>
<comment type="caution">
    <text evidence="10">The sequence shown here is derived from an EMBL/GenBank/DDBJ whole genome shotgun (WGS) entry which is preliminary data.</text>
</comment>
<evidence type="ECO:0000256" key="8">
    <source>
        <dbReference type="ARBA" id="ARBA00048428"/>
    </source>
</evidence>
<protein>
    <recommendedName>
        <fullName evidence="5">Arsenite methyltransferase</fullName>
        <ecNumber evidence="4">2.1.1.137</ecNumber>
    </recommendedName>
</protein>
<organism evidence="10 11">
    <name type="scientific">Apatococcus fuscideae</name>
    <dbReference type="NCBI Taxonomy" id="2026836"/>
    <lineage>
        <taxon>Eukaryota</taxon>
        <taxon>Viridiplantae</taxon>
        <taxon>Chlorophyta</taxon>
        <taxon>core chlorophytes</taxon>
        <taxon>Trebouxiophyceae</taxon>
        <taxon>Chlorellales</taxon>
        <taxon>Chlorellaceae</taxon>
        <taxon>Apatococcus</taxon>
    </lineage>
</organism>
<evidence type="ECO:0000313" key="10">
    <source>
        <dbReference type="EMBL" id="KAK9866233.1"/>
    </source>
</evidence>
<proteinExistence type="inferred from homology"/>
<dbReference type="PANTHER" id="PTHR43675:SF8">
    <property type="entry name" value="ARSENITE METHYLTRANSFERASE"/>
    <property type="match status" value="1"/>
</dbReference>
<name>A0AAW1TBQ8_9CHLO</name>
<evidence type="ECO:0000256" key="6">
    <source>
        <dbReference type="ARBA" id="ARBA00047941"/>
    </source>
</evidence>
<accession>A0AAW1TBQ8</accession>
<evidence type="ECO:0000256" key="7">
    <source>
        <dbReference type="ARBA" id="ARBA00047943"/>
    </source>
</evidence>
<keyword evidence="2" id="KW-0949">S-adenosyl-L-methionine</keyword>
<dbReference type="InterPro" id="IPR029063">
    <property type="entry name" value="SAM-dependent_MTases_sf"/>
</dbReference>
<dbReference type="Proteomes" id="UP001485043">
    <property type="component" value="Unassembled WGS sequence"/>
</dbReference>
<comment type="similarity">
    <text evidence="3">Belongs to the methyltransferase superfamily. Arsenite methyltransferase family.</text>
</comment>
<dbReference type="InterPro" id="IPR025714">
    <property type="entry name" value="Methyltranfer_dom"/>
</dbReference>
<reference evidence="10 11" key="1">
    <citation type="journal article" date="2024" name="Nat. Commun.">
        <title>Phylogenomics reveals the evolutionary origins of lichenization in chlorophyte algae.</title>
        <authorList>
            <person name="Puginier C."/>
            <person name="Libourel C."/>
            <person name="Otte J."/>
            <person name="Skaloud P."/>
            <person name="Haon M."/>
            <person name="Grisel S."/>
            <person name="Petersen M."/>
            <person name="Berrin J.G."/>
            <person name="Delaux P.M."/>
            <person name="Dal Grande F."/>
            <person name="Keller J."/>
        </authorList>
    </citation>
    <scope>NUCLEOTIDE SEQUENCE [LARGE SCALE GENOMIC DNA]</scope>
    <source>
        <strain evidence="10 11">SAG 2523</strain>
    </source>
</reference>
<dbReference type="Pfam" id="PF13847">
    <property type="entry name" value="Methyltransf_31"/>
    <property type="match status" value="1"/>
</dbReference>
<comment type="catalytic activity">
    <reaction evidence="8">
        <text>arsenic triglutathione + 3 [thioredoxin]-dithiol + 3 S-adenosyl-L-methionine = trimethylarsine + 3 [thioredoxin]-disulfide + 3 glutathione + 3 S-adenosyl-L-homocysteine + 3 H(+)</text>
        <dbReference type="Rhea" id="RHEA:69432"/>
        <dbReference type="Rhea" id="RHEA-COMP:10698"/>
        <dbReference type="Rhea" id="RHEA-COMP:10700"/>
        <dbReference type="ChEBI" id="CHEBI:15378"/>
        <dbReference type="ChEBI" id="CHEBI:27130"/>
        <dbReference type="ChEBI" id="CHEBI:29950"/>
        <dbReference type="ChEBI" id="CHEBI:50058"/>
        <dbReference type="ChEBI" id="CHEBI:57856"/>
        <dbReference type="ChEBI" id="CHEBI:57925"/>
        <dbReference type="ChEBI" id="CHEBI:59789"/>
        <dbReference type="ChEBI" id="CHEBI:183640"/>
        <dbReference type="EC" id="2.1.1.137"/>
    </reaction>
</comment>
<evidence type="ECO:0000256" key="5">
    <source>
        <dbReference type="ARBA" id="ARBA00034545"/>
    </source>
</evidence>
<dbReference type="PANTHER" id="PTHR43675">
    <property type="entry name" value="ARSENITE METHYLTRANSFERASE"/>
    <property type="match status" value="1"/>
</dbReference>
<dbReference type="CDD" id="cd02440">
    <property type="entry name" value="AdoMet_MTases"/>
    <property type="match status" value="1"/>
</dbReference>
<sequence length="324" mass="35888">MMISTLSVHKFYGESRKGFKDFKTTACAPSGRPHPKVEETLQLVPEPVLVRSCGCGFPFPVGIDGLKILDLGCGCGRDAYLACALVGPQGFVTGIDLLPEQVQVAEEHADSFCQRLRYPRSHLRFMVGSIEDLKSAKIEDGSQDILISNCVINLSFNKQKVFDEAYRVLTSGGEFHFSDMYIDRHLDSHVLDHQELWGEGLLGALTLSEFEDIVKKAGFSQIHRVHSNPIAIVDEHVKSLLGSARYQSVTHRVFKLPQSENVGMSGQIAAAYLGSISGQPEVYRLSQQHEFKTGLPTHVDSALEALLSSSWLAKHFHLRMATDF</sequence>
<gene>
    <name evidence="10" type="ORF">WJX84_002825</name>
</gene>
<dbReference type="EMBL" id="JALJOV010000177">
    <property type="protein sequence ID" value="KAK9866233.1"/>
    <property type="molecule type" value="Genomic_DNA"/>
</dbReference>
<evidence type="ECO:0000259" key="9">
    <source>
        <dbReference type="Pfam" id="PF13847"/>
    </source>
</evidence>
<feature type="domain" description="Methyltransferase" evidence="9">
    <location>
        <begin position="64"/>
        <end position="217"/>
    </location>
</feature>
<comment type="catalytic activity">
    <reaction evidence="7">
        <text>arsenic triglutathione + 2 [thioredoxin]-dithiol + 2 S-adenosyl-L-methionine + H2O = dimethylarsinous acid + 2 [thioredoxin]-disulfide + 3 glutathione + 2 S-adenosyl-L-homocysteine + 2 H(+)</text>
        <dbReference type="Rhea" id="RHEA:69464"/>
        <dbReference type="Rhea" id="RHEA-COMP:10698"/>
        <dbReference type="Rhea" id="RHEA-COMP:10700"/>
        <dbReference type="ChEBI" id="CHEBI:15377"/>
        <dbReference type="ChEBI" id="CHEBI:15378"/>
        <dbReference type="ChEBI" id="CHEBI:23808"/>
        <dbReference type="ChEBI" id="CHEBI:29950"/>
        <dbReference type="ChEBI" id="CHEBI:50058"/>
        <dbReference type="ChEBI" id="CHEBI:57856"/>
        <dbReference type="ChEBI" id="CHEBI:57925"/>
        <dbReference type="ChEBI" id="CHEBI:59789"/>
        <dbReference type="ChEBI" id="CHEBI:183640"/>
        <dbReference type="EC" id="2.1.1.137"/>
    </reaction>
</comment>
<evidence type="ECO:0000256" key="2">
    <source>
        <dbReference type="ARBA" id="ARBA00022691"/>
    </source>
</evidence>
<dbReference type="InterPro" id="IPR026669">
    <property type="entry name" value="Arsenite_MeTrfase-like"/>
</dbReference>
<comment type="catalytic activity">
    <reaction evidence="6">
        <text>arsenic triglutathione + [thioredoxin]-dithiol + S-adenosyl-L-methionine + 2 H2O = methylarsonous acid + [thioredoxin]-disulfide + 3 glutathione + S-adenosyl-L-homocysteine + H(+)</text>
        <dbReference type="Rhea" id="RHEA:69460"/>
        <dbReference type="Rhea" id="RHEA-COMP:10698"/>
        <dbReference type="Rhea" id="RHEA-COMP:10700"/>
        <dbReference type="ChEBI" id="CHEBI:15377"/>
        <dbReference type="ChEBI" id="CHEBI:15378"/>
        <dbReference type="ChEBI" id="CHEBI:17826"/>
        <dbReference type="ChEBI" id="CHEBI:29950"/>
        <dbReference type="ChEBI" id="CHEBI:50058"/>
        <dbReference type="ChEBI" id="CHEBI:57856"/>
        <dbReference type="ChEBI" id="CHEBI:57925"/>
        <dbReference type="ChEBI" id="CHEBI:59789"/>
        <dbReference type="ChEBI" id="CHEBI:183640"/>
        <dbReference type="EC" id="2.1.1.137"/>
    </reaction>
</comment>
<dbReference type="SUPFAM" id="SSF53335">
    <property type="entry name" value="S-adenosyl-L-methionine-dependent methyltransferases"/>
    <property type="match status" value="1"/>
</dbReference>
<dbReference type="EC" id="2.1.1.137" evidence="4"/>
<dbReference type="AlphaFoldDB" id="A0AAW1TBQ8"/>
<evidence type="ECO:0000256" key="3">
    <source>
        <dbReference type="ARBA" id="ARBA00034487"/>
    </source>
</evidence>
<dbReference type="GO" id="GO:0030791">
    <property type="term" value="F:arsenite methyltransferase activity"/>
    <property type="evidence" value="ECO:0007669"/>
    <property type="project" value="UniProtKB-EC"/>
</dbReference>
<dbReference type="Gene3D" id="3.40.5.100">
    <property type="match status" value="1"/>
</dbReference>
<evidence type="ECO:0000313" key="11">
    <source>
        <dbReference type="Proteomes" id="UP001485043"/>
    </source>
</evidence>
<keyword evidence="11" id="KW-1185">Reference proteome</keyword>
<dbReference type="Gene3D" id="3.40.50.150">
    <property type="entry name" value="Vaccinia Virus protein VP39"/>
    <property type="match status" value="1"/>
</dbReference>
<evidence type="ECO:0000256" key="4">
    <source>
        <dbReference type="ARBA" id="ARBA00034521"/>
    </source>
</evidence>